<evidence type="ECO:0000313" key="2">
    <source>
        <dbReference type="EMBL" id="PZO44531.1"/>
    </source>
</evidence>
<dbReference type="Gene3D" id="3.30.1330.100">
    <property type="entry name" value="CofE-like"/>
    <property type="match status" value="1"/>
</dbReference>
<evidence type="ECO:0000313" key="3">
    <source>
        <dbReference type="Proteomes" id="UP000249467"/>
    </source>
</evidence>
<sequence length="394" mass="43914">MNILIGVGIAIAVFGGLVLLLWLLFEWQYKTRQGNLLEFDSGIWQFLTYEPNHYRLELILTATNKTRNLDVFLVEVNPVISLLSSDSLEGINCQTQLRSRHANTSSRNDNYWESYIVTPNHSTGVEIQIDLSGKNLEELRTAWVRVHYTIYGPAGREEKIKHCIIPLQFPDANQRERWRPTPDADVLPIRTHILSAGDNPVEVMQRYVVSHAQAGDIVTIAETPIAIMQGNFYHPSDIKPKWLAKRLCYYFKSTSSLATACGLQSLINESGAWRVAFAFIVGALAKAILRKPGVFYMLAGEQARLIDDVTGTLPPYDQFIVLGPKNPQAVVDEIKEGTGLEAAIVDVNDLRRVKVLAATSGASEKLLNQALLMNPAGNASEQTPIVLIRPNHTN</sequence>
<protein>
    <submittedName>
        <fullName evidence="2">F420-0:Gamma-glutamyl ligase</fullName>
    </submittedName>
</protein>
<name>A0A2W4YAU1_9CYAN</name>
<gene>
    <name evidence="2" type="ORF">DCF19_01940</name>
</gene>
<keyword evidence="1" id="KW-0472">Membrane</keyword>
<reference evidence="2 3" key="1">
    <citation type="submission" date="2018-04" db="EMBL/GenBank/DDBJ databases">
        <authorList>
            <person name="Go L.Y."/>
            <person name="Mitchell J.A."/>
        </authorList>
    </citation>
    <scope>NUCLEOTIDE SEQUENCE [LARGE SCALE GENOMIC DNA]</scope>
    <source>
        <strain evidence="2">ULC066bin1</strain>
    </source>
</reference>
<dbReference type="GO" id="GO:0016874">
    <property type="term" value="F:ligase activity"/>
    <property type="evidence" value="ECO:0007669"/>
    <property type="project" value="UniProtKB-KW"/>
</dbReference>
<organism evidence="2 3">
    <name type="scientific">Pseudanabaena frigida</name>
    <dbReference type="NCBI Taxonomy" id="945775"/>
    <lineage>
        <taxon>Bacteria</taxon>
        <taxon>Bacillati</taxon>
        <taxon>Cyanobacteriota</taxon>
        <taxon>Cyanophyceae</taxon>
        <taxon>Pseudanabaenales</taxon>
        <taxon>Pseudanabaenaceae</taxon>
        <taxon>Pseudanabaena</taxon>
    </lineage>
</organism>
<accession>A0A2W4YAU1</accession>
<reference evidence="2 3" key="2">
    <citation type="submission" date="2018-06" db="EMBL/GenBank/DDBJ databases">
        <title>Metagenomic assembly of (sub)arctic Cyanobacteria and their associated microbiome from non-axenic cultures.</title>
        <authorList>
            <person name="Baurain D."/>
        </authorList>
    </citation>
    <scope>NUCLEOTIDE SEQUENCE [LARGE SCALE GENOMIC DNA]</scope>
    <source>
        <strain evidence="2">ULC066bin1</strain>
    </source>
</reference>
<feature type="transmembrane region" description="Helical" evidence="1">
    <location>
        <begin position="6"/>
        <end position="25"/>
    </location>
</feature>
<dbReference type="EMBL" id="QBML01000002">
    <property type="protein sequence ID" value="PZO44531.1"/>
    <property type="molecule type" value="Genomic_DNA"/>
</dbReference>
<dbReference type="SUPFAM" id="SSF144010">
    <property type="entry name" value="CofE-like"/>
    <property type="match status" value="1"/>
</dbReference>
<dbReference type="AlphaFoldDB" id="A0A2W4YAU1"/>
<keyword evidence="2" id="KW-0436">Ligase</keyword>
<evidence type="ECO:0000256" key="1">
    <source>
        <dbReference type="SAM" id="Phobius"/>
    </source>
</evidence>
<comment type="caution">
    <text evidence="2">The sequence shown here is derived from an EMBL/GenBank/DDBJ whole genome shotgun (WGS) entry which is preliminary data.</text>
</comment>
<proteinExistence type="predicted"/>
<dbReference type="Proteomes" id="UP000249467">
    <property type="component" value="Unassembled WGS sequence"/>
</dbReference>
<keyword evidence="1" id="KW-0812">Transmembrane</keyword>
<keyword evidence="1" id="KW-1133">Transmembrane helix</keyword>